<keyword evidence="2" id="KW-0732">Signal</keyword>
<evidence type="ECO:0000313" key="5">
    <source>
        <dbReference type="Proteomes" id="UP000603200"/>
    </source>
</evidence>
<dbReference type="Gene3D" id="3.40.50.1110">
    <property type="entry name" value="SGNH hydrolase"/>
    <property type="match status" value="1"/>
</dbReference>
<reference evidence="4 5" key="1">
    <citation type="submission" date="2021-01" db="EMBL/GenBank/DDBJ databases">
        <title>Whole genome shotgun sequence of Actinoplanes humidus NBRC 14915.</title>
        <authorList>
            <person name="Komaki H."/>
            <person name="Tamura T."/>
        </authorList>
    </citation>
    <scope>NUCLEOTIDE SEQUENCE [LARGE SCALE GENOMIC DNA]</scope>
    <source>
        <strain evidence="4 5">NBRC 14915</strain>
    </source>
</reference>
<proteinExistence type="predicted"/>
<evidence type="ECO:0000256" key="2">
    <source>
        <dbReference type="SAM" id="SignalP"/>
    </source>
</evidence>
<dbReference type="SUPFAM" id="SSF52266">
    <property type="entry name" value="SGNH hydrolase"/>
    <property type="match status" value="1"/>
</dbReference>
<dbReference type="SMART" id="SM00637">
    <property type="entry name" value="CBD_II"/>
    <property type="match status" value="1"/>
</dbReference>
<organism evidence="4 5">
    <name type="scientific">Winogradskya humida</name>
    <dbReference type="NCBI Taxonomy" id="113566"/>
    <lineage>
        <taxon>Bacteria</taxon>
        <taxon>Bacillati</taxon>
        <taxon>Actinomycetota</taxon>
        <taxon>Actinomycetes</taxon>
        <taxon>Micromonosporales</taxon>
        <taxon>Micromonosporaceae</taxon>
        <taxon>Winogradskya</taxon>
    </lineage>
</organism>
<dbReference type="InterPro" id="IPR051532">
    <property type="entry name" value="Ester_Hydrolysis_Enzymes"/>
</dbReference>
<gene>
    <name evidence="4" type="ORF">Ahu01nite_015320</name>
</gene>
<keyword evidence="5" id="KW-1185">Reference proteome</keyword>
<dbReference type="InterPro" id="IPR001919">
    <property type="entry name" value="CBD2"/>
</dbReference>
<comment type="caution">
    <text evidence="4">The sequence shown here is derived from an EMBL/GenBank/DDBJ whole genome shotgun (WGS) entry which is preliminary data.</text>
</comment>
<dbReference type="PANTHER" id="PTHR30383:SF2">
    <property type="entry name" value="CELLULOSE-BINDING PROTEIN"/>
    <property type="match status" value="1"/>
</dbReference>
<evidence type="ECO:0000259" key="3">
    <source>
        <dbReference type="PROSITE" id="PS51173"/>
    </source>
</evidence>
<feature type="domain" description="CBM2" evidence="3">
    <location>
        <begin position="50"/>
        <end position="157"/>
    </location>
</feature>
<feature type="chain" id="PRO_5045630078" description="CBM2 domain-containing protein" evidence="2">
    <location>
        <begin position="44"/>
        <end position="393"/>
    </location>
</feature>
<evidence type="ECO:0000313" key="4">
    <source>
        <dbReference type="EMBL" id="GIE18430.1"/>
    </source>
</evidence>
<evidence type="ECO:0000256" key="1">
    <source>
        <dbReference type="SAM" id="MobiDB-lite"/>
    </source>
</evidence>
<sequence>MTPRKNPRTAALRTAALRTARALRTGPALLAALGLLTAATATAVVTTAGPAQAAAGCRVDYATTSQWPGGFGASVSITNLGDPVTAWSLAFAFPSGQTITQLWNGVATQSGAAVTVRNAAWNGALATNATTSFGFNGSGTGATPASFSLNGTTCTGSVPTSPPTSTPPTTTPPTTTPPTTTPPTTTPPPAGQPVKIMALGDSITGSPGCWRALLWQKLPAAQVDFVGTLPAQGCGFTYDGENEGHGGFLATNVADQNQLPAWLSASSPDVVLMHFGTNDVWSNIPAATILTAFTKLVGQMRTQNPAMKIIVAQIIPMNPSSCTECAQRVVTLNAAIPAWAASLTTTASPITVVDQWTGFDTATDTYDGVHPGDAGNVKIANKWYPAVAAAITR</sequence>
<dbReference type="SUPFAM" id="SSF49384">
    <property type="entry name" value="Carbohydrate-binding domain"/>
    <property type="match status" value="1"/>
</dbReference>
<feature type="compositionally biased region" description="Pro residues" evidence="1">
    <location>
        <begin position="160"/>
        <end position="191"/>
    </location>
</feature>
<feature type="region of interest" description="Disordered" evidence="1">
    <location>
        <begin position="151"/>
        <end position="194"/>
    </location>
</feature>
<dbReference type="InterPro" id="IPR036514">
    <property type="entry name" value="SGNH_hydro_sf"/>
</dbReference>
<dbReference type="Gene3D" id="2.60.40.290">
    <property type="match status" value="1"/>
</dbReference>
<dbReference type="Pfam" id="PF13472">
    <property type="entry name" value="Lipase_GDSL_2"/>
    <property type="match status" value="1"/>
</dbReference>
<dbReference type="InterPro" id="IPR013830">
    <property type="entry name" value="SGNH_hydro"/>
</dbReference>
<feature type="signal peptide" evidence="2">
    <location>
        <begin position="1"/>
        <end position="43"/>
    </location>
</feature>
<name>A0ABQ3ZIK7_9ACTN</name>
<dbReference type="PANTHER" id="PTHR30383">
    <property type="entry name" value="THIOESTERASE 1/PROTEASE 1/LYSOPHOSPHOLIPASE L1"/>
    <property type="match status" value="1"/>
</dbReference>
<accession>A0ABQ3ZIK7</accession>
<dbReference type="PROSITE" id="PS51173">
    <property type="entry name" value="CBM2"/>
    <property type="match status" value="1"/>
</dbReference>
<dbReference type="RefSeq" id="WP_203835697.1">
    <property type="nucleotide sequence ID" value="NZ_BAAATV010000030.1"/>
</dbReference>
<protein>
    <recommendedName>
        <fullName evidence="3">CBM2 domain-containing protein</fullName>
    </recommendedName>
</protein>
<dbReference type="Proteomes" id="UP000603200">
    <property type="component" value="Unassembled WGS sequence"/>
</dbReference>
<dbReference type="Pfam" id="PF00553">
    <property type="entry name" value="CBM_2"/>
    <property type="match status" value="1"/>
</dbReference>
<dbReference type="EMBL" id="BOMN01000018">
    <property type="protein sequence ID" value="GIE18430.1"/>
    <property type="molecule type" value="Genomic_DNA"/>
</dbReference>
<dbReference type="InterPro" id="IPR008965">
    <property type="entry name" value="CBM2/CBM3_carb-bd_dom_sf"/>
</dbReference>
<dbReference type="InterPro" id="IPR012291">
    <property type="entry name" value="CBM2_carb-bd_dom_sf"/>
</dbReference>
<dbReference type="CDD" id="cd01833">
    <property type="entry name" value="XynB_like"/>
    <property type="match status" value="1"/>
</dbReference>